<dbReference type="InterPro" id="IPR017847">
    <property type="entry name" value="T6SS_RhsGE_Vgr_subset"/>
</dbReference>
<dbReference type="Gene3D" id="4.10.220.110">
    <property type="match status" value="1"/>
</dbReference>
<name>A0ABV7CHZ0_9GAMM</name>
<sequence>MGLAFFDELQANASQFSINIKGLPDALVTVSDFTSHDDAMAEDFHFNVRVVAKQALQSKQLLGQDATLSLLWSNSVRTLSGLVSEVVGHGQNQQGYHYTVVISSLLTMLKHSHSNRIFTGMSVGDIVRSVLQKAGFPMARLQVQARGPVRDMTVQYDESDYEFVTRLMRRYGLVYSVVEVSPGVSNLVVVERASSLSQFNPPVTLSYVPPSGQVRLSESVFAVSERATLTTHSVRFDDYNYMTPGNVSGAEQNRTNNPGFGQQQQYGLNAKTDAEAKSLAKVAQAALDCQRHVVIFDTDCRALRPGTLLTLQDHPEFSGTYLVIRVEHQGSQSHSLHYGDNVKGLTYKNQVYAIANNVDFKAEVQSPRRVFATFSATIEQEVDDKGEYMVNLPFNVDGEGQASKPTRLMQPYGGAGHGMHFPLTAGTEVLVCGEHGDLDRPIILGALYNQNATSPVNAFNPTENRLVTRAGHSLLMDDKSAQEKIVLATKEGKNKLELNATEGAHFAELASQDGDLKLNAKESVQFEAGGNINHSAKQNITLRAEQAIQMQSIEGNIEVRAKQALSQVAQSDVHLVASEGALAMKAQQEMKLQARDDVSVYSSNGNLELQAKQGEVNIQSGSNITISTGQRGSIQLLQGRSSVEIDAAGNLSIDAQSITLSAQNIVIKGKATSNN</sequence>
<dbReference type="Pfam" id="PF05954">
    <property type="entry name" value="Phage_GPD"/>
    <property type="match status" value="1"/>
</dbReference>
<dbReference type="InterPro" id="IPR006533">
    <property type="entry name" value="T6SS_Vgr_RhsGE"/>
</dbReference>
<dbReference type="Pfam" id="PF04717">
    <property type="entry name" value="Phage_base_V"/>
    <property type="match status" value="1"/>
</dbReference>
<organism evidence="3 4">
    <name type="scientific">Pseudoalteromonas fenneropenaei</name>
    <dbReference type="NCBI Taxonomy" id="1737459"/>
    <lineage>
        <taxon>Bacteria</taxon>
        <taxon>Pseudomonadati</taxon>
        <taxon>Pseudomonadota</taxon>
        <taxon>Gammaproteobacteria</taxon>
        <taxon>Alteromonadales</taxon>
        <taxon>Pseudoalteromonadaceae</taxon>
        <taxon>Pseudoalteromonas</taxon>
    </lineage>
</organism>
<protein>
    <submittedName>
        <fullName evidence="3">Type VI secretion system Vgr family protein</fullName>
    </submittedName>
</protein>
<reference evidence="4" key="1">
    <citation type="journal article" date="2019" name="Int. J. Syst. Evol. Microbiol.">
        <title>The Global Catalogue of Microorganisms (GCM) 10K type strain sequencing project: providing services to taxonomists for standard genome sequencing and annotation.</title>
        <authorList>
            <consortium name="The Broad Institute Genomics Platform"/>
            <consortium name="The Broad Institute Genome Sequencing Center for Infectious Disease"/>
            <person name="Wu L."/>
            <person name="Ma J."/>
        </authorList>
    </citation>
    <scope>NUCLEOTIDE SEQUENCE [LARGE SCALE GENOMIC DNA]</scope>
    <source>
        <strain evidence="4">KCTC 42730</strain>
    </source>
</reference>
<accession>A0ABV7CHZ0</accession>
<feature type="domain" description="Gp5/Type VI secretion system Vgr protein OB-fold" evidence="2">
    <location>
        <begin position="376"/>
        <end position="448"/>
    </location>
</feature>
<proteinExistence type="inferred from homology"/>
<dbReference type="EMBL" id="JBHRSD010000011">
    <property type="protein sequence ID" value="MFC3032150.1"/>
    <property type="molecule type" value="Genomic_DNA"/>
</dbReference>
<evidence type="ECO:0000256" key="1">
    <source>
        <dbReference type="ARBA" id="ARBA00005558"/>
    </source>
</evidence>
<evidence type="ECO:0000313" key="3">
    <source>
        <dbReference type="EMBL" id="MFC3032150.1"/>
    </source>
</evidence>
<dbReference type="InterPro" id="IPR037026">
    <property type="entry name" value="Vgr_OB-fold_dom_sf"/>
</dbReference>
<dbReference type="NCBIfam" id="TIGR03361">
    <property type="entry name" value="VI_Rhs_Vgr"/>
    <property type="match status" value="1"/>
</dbReference>
<dbReference type="Gene3D" id="2.40.50.230">
    <property type="entry name" value="Gp5 N-terminal domain"/>
    <property type="match status" value="1"/>
</dbReference>
<dbReference type="Gene3D" id="2.30.110.50">
    <property type="match status" value="1"/>
</dbReference>
<gene>
    <name evidence="3" type="ORF">ACFOEE_06435</name>
</gene>
<comment type="similarity">
    <text evidence="1">Belongs to the VgrG protein family.</text>
</comment>
<dbReference type="SUPFAM" id="SSF69279">
    <property type="entry name" value="Phage tail proteins"/>
    <property type="match status" value="2"/>
</dbReference>
<dbReference type="Gene3D" id="3.55.50.10">
    <property type="entry name" value="Baseplate protein-like domains"/>
    <property type="match status" value="1"/>
</dbReference>
<dbReference type="InterPro" id="IPR006531">
    <property type="entry name" value="Gp5/Vgr_OB"/>
</dbReference>
<dbReference type="Proteomes" id="UP001595453">
    <property type="component" value="Unassembled WGS sequence"/>
</dbReference>
<dbReference type="RefSeq" id="WP_377122191.1">
    <property type="nucleotide sequence ID" value="NZ_JBHRSD010000011.1"/>
</dbReference>
<evidence type="ECO:0000313" key="4">
    <source>
        <dbReference type="Proteomes" id="UP001595453"/>
    </source>
</evidence>
<evidence type="ECO:0000259" key="2">
    <source>
        <dbReference type="Pfam" id="PF04717"/>
    </source>
</evidence>
<dbReference type="NCBIfam" id="TIGR01646">
    <property type="entry name" value="vgr_GE"/>
    <property type="match status" value="1"/>
</dbReference>
<dbReference type="SUPFAM" id="SSF69255">
    <property type="entry name" value="gp5 N-terminal domain-like"/>
    <property type="match status" value="1"/>
</dbReference>
<comment type="caution">
    <text evidence="3">The sequence shown here is derived from an EMBL/GenBank/DDBJ whole genome shotgun (WGS) entry which is preliminary data.</text>
</comment>
<dbReference type="SUPFAM" id="SSF69349">
    <property type="entry name" value="Phage fibre proteins"/>
    <property type="match status" value="1"/>
</dbReference>
<keyword evidence="4" id="KW-1185">Reference proteome</keyword>